<reference evidence="1" key="1">
    <citation type="submission" date="2023-11" db="EMBL/GenBank/DDBJ databases">
        <authorList>
            <person name="Poullet M."/>
        </authorList>
    </citation>
    <scope>NUCLEOTIDE SEQUENCE</scope>
    <source>
        <strain evidence="1">E1834</strain>
    </source>
</reference>
<evidence type="ECO:0000313" key="1">
    <source>
        <dbReference type="EMBL" id="CAK5083107.1"/>
    </source>
</evidence>
<sequence length="124" mass="13834">MFAIYCFPFAFGAASFAALRSIICVELLGIERLSSAFGMLMLFMGVAALFGPPFAKLLKNFTGSYGLSFHIMGIMMVVSGAMCIPLRKINVWEERKNKIKKFGQSKNEKENNDDENIPELQPLN</sequence>
<evidence type="ECO:0000313" key="2">
    <source>
        <dbReference type="Proteomes" id="UP001497535"/>
    </source>
</evidence>
<keyword evidence="2" id="KW-1185">Reference proteome</keyword>
<comment type="caution">
    <text evidence="1">The sequence shown here is derived from an EMBL/GenBank/DDBJ whole genome shotgun (WGS) entry which is preliminary data.</text>
</comment>
<dbReference type="EMBL" id="CAVMJV010000049">
    <property type="protein sequence ID" value="CAK5083107.1"/>
    <property type="molecule type" value="Genomic_DNA"/>
</dbReference>
<dbReference type="Proteomes" id="UP001497535">
    <property type="component" value="Unassembled WGS sequence"/>
</dbReference>
<protein>
    <submittedName>
        <fullName evidence="1">Uncharacterized protein</fullName>
    </submittedName>
</protein>
<gene>
    <name evidence="1" type="ORF">MENTE1834_LOCUS30421</name>
</gene>
<proteinExistence type="predicted"/>
<name>A0ACB0ZXI3_MELEN</name>
<organism evidence="1 2">
    <name type="scientific">Meloidogyne enterolobii</name>
    <name type="common">Root-knot nematode worm</name>
    <name type="synonym">Meloidogyne mayaguensis</name>
    <dbReference type="NCBI Taxonomy" id="390850"/>
    <lineage>
        <taxon>Eukaryota</taxon>
        <taxon>Metazoa</taxon>
        <taxon>Ecdysozoa</taxon>
        <taxon>Nematoda</taxon>
        <taxon>Chromadorea</taxon>
        <taxon>Rhabditida</taxon>
        <taxon>Tylenchina</taxon>
        <taxon>Tylenchomorpha</taxon>
        <taxon>Tylenchoidea</taxon>
        <taxon>Meloidogynidae</taxon>
        <taxon>Meloidogyninae</taxon>
        <taxon>Meloidogyne</taxon>
    </lineage>
</organism>
<accession>A0ACB0ZXI3</accession>